<dbReference type="Gene3D" id="3.50.50.60">
    <property type="entry name" value="FAD/NAD(P)-binding domain"/>
    <property type="match status" value="1"/>
</dbReference>
<dbReference type="Gene3D" id="3.90.660.10">
    <property type="match status" value="1"/>
</dbReference>
<dbReference type="InterPro" id="IPR036188">
    <property type="entry name" value="FAD/NAD-bd_sf"/>
</dbReference>
<dbReference type="OrthoDB" id="2019015at2759"/>
<dbReference type="SUPFAM" id="SSF51905">
    <property type="entry name" value="FAD/NAD(P)-binding domain"/>
    <property type="match status" value="1"/>
</dbReference>
<dbReference type="STRING" id="10195.A0A3M7T265"/>
<dbReference type="GO" id="GO:0016491">
    <property type="term" value="F:oxidoreductase activity"/>
    <property type="evidence" value="ECO:0007669"/>
    <property type="project" value="TreeGrafter"/>
</dbReference>
<accession>A0A3M7T265</accession>
<keyword evidence="2" id="KW-1185">Reference proteome</keyword>
<organism evidence="1 2">
    <name type="scientific">Brachionus plicatilis</name>
    <name type="common">Marine rotifer</name>
    <name type="synonym">Brachionus muelleri</name>
    <dbReference type="NCBI Taxonomy" id="10195"/>
    <lineage>
        <taxon>Eukaryota</taxon>
        <taxon>Metazoa</taxon>
        <taxon>Spiralia</taxon>
        <taxon>Gnathifera</taxon>
        <taxon>Rotifera</taxon>
        <taxon>Eurotatoria</taxon>
        <taxon>Monogononta</taxon>
        <taxon>Pseudotrocha</taxon>
        <taxon>Ploima</taxon>
        <taxon>Brachionidae</taxon>
        <taxon>Brachionus</taxon>
    </lineage>
</organism>
<dbReference type="EMBL" id="REGN01000422">
    <property type="protein sequence ID" value="RNA42037.1"/>
    <property type="molecule type" value="Genomic_DNA"/>
</dbReference>
<dbReference type="PANTHER" id="PTHR42923">
    <property type="entry name" value="PROTOPORPHYRINOGEN OXIDASE"/>
    <property type="match status" value="1"/>
</dbReference>
<name>A0A3M7T265_BRAPC</name>
<gene>
    <name evidence="1" type="ORF">BpHYR1_050346</name>
</gene>
<dbReference type="InterPro" id="IPR050464">
    <property type="entry name" value="Zeta_carotene_desat/Oxidored"/>
</dbReference>
<sequence>MLRFSHEFINYMVLPLTALFFGTGNQTPSVSSAIVARVFLDPDLRLFDYDPFCLLSQTPQMFAFPNLESIYSTILEKSKCKTFFGRSVEQVIRGSKISLVDQTGVLEEFDEVVFACDAETCLRLLGKNGASFMERKVLGNVKYYDDITVTHEDFDYMQKYYDIDLSRDDQYFVKIDPHEPEKIDMSFNLSNYQPQLKKLGRNVFQTIFLDNKRAHLWTRNEIDKEKILLEKWWHQMAHTWKHFAFTVPYMRFLQGKKNTWFCGSYTLFNTHEMAVISGLAVAVRLGAEYPFTHDQLATKQFDQDLKIQKD</sequence>
<evidence type="ECO:0000313" key="2">
    <source>
        <dbReference type="Proteomes" id="UP000276133"/>
    </source>
</evidence>
<comment type="caution">
    <text evidence="1">The sequence shown here is derived from an EMBL/GenBank/DDBJ whole genome shotgun (WGS) entry which is preliminary data.</text>
</comment>
<dbReference type="AlphaFoldDB" id="A0A3M7T265"/>
<protein>
    <submittedName>
        <fullName evidence="1">Flavincontaining amine</fullName>
    </submittedName>
</protein>
<evidence type="ECO:0000313" key="1">
    <source>
        <dbReference type="EMBL" id="RNA42037.1"/>
    </source>
</evidence>
<proteinExistence type="predicted"/>
<dbReference type="Proteomes" id="UP000276133">
    <property type="component" value="Unassembled WGS sequence"/>
</dbReference>
<dbReference type="PANTHER" id="PTHR42923:SF20">
    <property type="entry name" value="FLAVIN-CONTAINING AMINE OXIDASEDEHYDROGENASE"/>
    <property type="match status" value="1"/>
</dbReference>
<dbReference type="SMR" id="A0A3M7T265"/>
<reference evidence="1 2" key="1">
    <citation type="journal article" date="2018" name="Sci. Rep.">
        <title>Genomic signatures of local adaptation to the degree of environmental predictability in rotifers.</title>
        <authorList>
            <person name="Franch-Gras L."/>
            <person name="Hahn C."/>
            <person name="Garcia-Roger E.M."/>
            <person name="Carmona M.J."/>
            <person name="Serra M."/>
            <person name="Gomez A."/>
        </authorList>
    </citation>
    <scope>NUCLEOTIDE SEQUENCE [LARGE SCALE GENOMIC DNA]</scope>
    <source>
        <strain evidence="1">HYR1</strain>
    </source>
</reference>